<organism evidence="1 2">
    <name type="scientific">Shewanella corallii</name>
    <dbReference type="NCBI Taxonomy" id="560080"/>
    <lineage>
        <taxon>Bacteria</taxon>
        <taxon>Pseudomonadati</taxon>
        <taxon>Pseudomonadota</taxon>
        <taxon>Gammaproteobacteria</taxon>
        <taxon>Alteromonadales</taxon>
        <taxon>Shewanellaceae</taxon>
        <taxon>Shewanella</taxon>
    </lineage>
</organism>
<accession>A0ABT0NAI2</accession>
<dbReference type="RefSeq" id="WP_249250003.1">
    <property type="nucleotide sequence ID" value="NZ_JAKIKT010000007.1"/>
</dbReference>
<evidence type="ECO:0000313" key="1">
    <source>
        <dbReference type="EMBL" id="MCL2915423.1"/>
    </source>
</evidence>
<evidence type="ECO:0000313" key="2">
    <source>
        <dbReference type="Proteomes" id="UP001202831"/>
    </source>
</evidence>
<proteinExistence type="predicted"/>
<comment type="caution">
    <text evidence="1">The sequence shown here is derived from an EMBL/GenBank/DDBJ whole genome shotgun (WGS) entry which is preliminary data.</text>
</comment>
<sequence length="79" mass="8644">MSKLNQFMEALATNAPLMQAYHLCPESTIKRFGVCEAEVMALTASSCQNADDKDDGDETFGTYLFIHWPGKNSGIATPL</sequence>
<keyword evidence="2" id="KW-1185">Reference proteome</keyword>
<dbReference type="Proteomes" id="UP001202831">
    <property type="component" value="Unassembled WGS sequence"/>
</dbReference>
<reference evidence="1 2" key="1">
    <citation type="submission" date="2022-01" db="EMBL/GenBank/DDBJ databases">
        <title>Whole genome-based taxonomy of the Shewanellaceae.</title>
        <authorList>
            <person name="Martin-Rodriguez A.J."/>
        </authorList>
    </citation>
    <scope>NUCLEOTIDE SEQUENCE [LARGE SCALE GENOMIC DNA]</scope>
    <source>
        <strain evidence="1 2">DSM 21332</strain>
    </source>
</reference>
<protein>
    <submittedName>
        <fullName evidence="1">Uncharacterized protein</fullName>
    </submittedName>
</protein>
<dbReference type="EMBL" id="JAKIKT010000007">
    <property type="protein sequence ID" value="MCL2915423.1"/>
    <property type="molecule type" value="Genomic_DNA"/>
</dbReference>
<name>A0ABT0NAI2_9GAMM</name>
<gene>
    <name evidence="1" type="ORF">L2725_16845</name>
</gene>